<dbReference type="PANTHER" id="PTHR43761">
    <property type="entry name" value="D-ISOMER SPECIFIC 2-HYDROXYACID DEHYDROGENASE FAMILY PROTEIN (AFU_ORTHOLOGUE AFUA_1G13630)"/>
    <property type="match status" value="1"/>
</dbReference>
<evidence type="ECO:0000256" key="3">
    <source>
        <dbReference type="ARBA" id="ARBA00023027"/>
    </source>
</evidence>
<comment type="caution">
    <text evidence="7">The sequence shown here is derived from an EMBL/GenBank/DDBJ whole genome shotgun (WGS) entry which is preliminary data.</text>
</comment>
<reference evidence="7" key="2">
    <citation type="journal article" date="2023" name="IMA Fungus">
        <title>Comparative genomic study of the Penicillium genus elucidates a diverse pangenome and 15 lateral gene transfer events.</title>
        <authorList>
            <person name="Petersen C."/>
            <person name="Sorensen T."/>
            <person name="Nielsen M.R."/>
            <person name="Sondergaard T.E."/>
            <person name="Sorensen J.L."/>
            <person name="Fitzpatrick D.A."/>
            <person name="Frisvad J.C."/>
            <person name="Nielsen K.L."/>
        </authorList>
    </citation>
    <scope>NUCLEOTIDE SEQUENCE</scope>
    <source>
        <strain evidence="7">IBT 29864</strain>
    </source>
</reference>
<reference evidence="7" key="1">
    <citation type="submission" date="2022-11" db="EMBL/GenBank/DDBJ databases">
        <authorList>
            <person name="Petersen C."/>
        </authorList>
    </citation>
    <scope>NUCLEOTIDE SEQUENCE</scope>
    <source>
        <strain evidence="7">IBT 29864</strain>
    </source>
</reference>
<dbReference type="SUPFAM" id="SSF52283">
    <property type="entry name" value="Formate/glycerate dehydrogenase catalytic domain-like"/>
    <property type="match status" value="1"/>
</dbReference>
<evidence type="ECO:0000313" key="8">
    <source>
        <dbReference type="Proteomes" id="UP001147782"/>
    </source>
</evidence>
<dbReference type="AlphaFoldDB" id="A0A9W9V0C3"/>
<evidence type="ECO:0000256" key="2">
    <source>
        <dbReference type="ARBA" id="ARBA00023002"/>
    </source>
</evidence>
<dbReference type="InterPro" id="IPR006140">
    <property type="entry name" value="D-isomer_DH_NAD-bd"/>
</dbReference>
<keyword evidence="2 4" id="KW-0560">Oxidoreductase</keyword>
<dbReference type="RefSeq" id="XP_056551804.1">
    <property type="nucleotide sequence ID" value="XM_056702804.1"/>
</dbReference>
<feature type="domain" description="D-isomer specific 2-hydroxyacid dehydrogenase NAD-binding" evidence="6">
    <location>
        <begin position="104"/>
        <end position="288"/>
    </location>
</feature>
<comment type="similarity">
    <text evidence="1 4">Belongs to the D-isomer specific 2-hydroxyacid dehydrogenase family.</text>
</comment>
<organism evidence="7 8">
    <name type="scientific">Penicillium cataractarum</name>
    <dbReference type="NCBI Taxonomy" id="2100454"/>
    <lineage>
        <taxon>Eukaryota</taxon>
        <taxon>Fungi</taxon>
        <taxon>Dikarya</taxon>
        <taxon>Ascomycota</taxon>
        <taxon>Pezizomycotina</taxon>
        <taxon>Eurotiomycetes</taxon>
        <taxon>Eurotiomycetidae</taxon>
        <taxon>Eurotiales</taxon>
        <taxon>Aspergillaceae</taxon>
        <taxon>Penicillium</taxon>
    </lineage>
</organism>
<dbReference type="InterPro" id="IPR050418">
    <property type="entry name" value="D-iso_2-hydroxyacid_DH_PdxB"/>
</dbReference>
<dbReference type="InterPro" id="IPR036291">
    <property type="entry name" value="NAD(P)-bd_dom_sf"/>
</dbReference>
<evidence type="ECO:0000259" key="6">
    <source>
        <dbReference type="Pfam" id="PF02826"/>
    </source>
</evidence>
<protein>
    <recommendedName>
        <fullName evidence="9">Glycerate dehydrogenase</fullName>
    </recommendedName>
</protein>
<dbReference type="Pfam" id="PF00389">
    <property type="entry name" value="2-Hacid_dh"/>
    <property type="match status" value="1"/>
</dbReference>
<proteinExistence type="inferred from homology"/>
<accession>A0A9W9V0C3</accession>
<dbReference type="PANTHER" id="PTHR43761:SF1">
    <property type="entry name" value="D-ISOMER SPECIFIC 2-HYDROXYACID DEHYDROGENASE CATALYTIC DOMAIN-CONTAINING PROTEIN-RELATED"/>
    <property type="match status" value="1"/>
</dbReference>
<evidence type="ECO:0000256" key="4">
    <source>
        <dbReference type="RuleBase" id="RU003719"/>
    </source>
</evidence>
<evidence type="ECO:0008006" key="9">
    <source>
        <dbReference type="Google" id="ProtNLM"/>
    </source>
</evidence>
<dbReference type="SUPFAM" id="SSF51735">
    <property type="entry name" value="NAD(P)-binding Rossmann-fold domains"/>
    <property type="match status" value="1"/>
</dbReference>
<dbReference type="EMBL" id="JAPZBS010000008">
    <property type="protein sequence ID" value="KAJ5364178.1"/>
    <property type="molecule type" value="Genomic_DNA"/>
</dbReference>
<dbReference type="OrthoDB" id="298012at2759"/>
<dbReference type="GeneID" id="81441983"/>
<keyword evidence="8" id="KW-1185">Reference proteome</keyword>
<feature type="domain" description="D-isomer specific 2-hydroxyacid dehydrogenase catalytic" evidence="5">
    <location>
        <begin position="6"/>
        <end position="317"/>
    </location>
</feature>
<evidence type="ECO:0000256" key="1">
    <source>
        <dbReference type="ARBA" id="ARBA00005854"/>
    </source>
</evidence>
<gene>
    <name evidence="7" type="ORF">N7496_009891</name>
</gene>
<dbReference type="InterPro" id="IPR006139">
    <property type="entry name" value="D-isomer_2_OHA_DH_cat_dom"/>
</dbReference>
<evidence type="ECO:0000259" key="5">
    <source>
        <dbReference type="Pfam" id="PF00389"/>
    </source>
</evidence>
<dbReference type="Gene3D" id="3.40.50.720">
    <property type="entry name" value="NAD(P)-binding Rossmann-like Domain"/>
    <property type="match status" value="2"/>
</dbReference>
<sequence>MPEVIVALDVCQHAMPAFRTPHTLIEYHNTKGTEVAERLHHATIAVTSAVPITAETIAQCPHLKLICVSIVGVDHINVQACRARGIRVCNTPAATTEAVAEHAIALYFAAKRNIIRAHNWVISGKEWELESTGMTAYDRLPTPISQDTLGLIGYGKIGKKIEVFARALGMKVLIADRRGIPDASIRDGRAAFDTVLRQSTVLVLTCPLDESTVNMISEKELQLIQSNGVVINVGRGGLVDEEAIVAALKARKIAGYATDVFPIEPATKENSLLLSSDIPGLTLSPHLAWYSSESIERQQASIQAIVDGFASGNYVNVVC</sequence>
<dbReference type="GO" id="GO:0016616">
    <property type="term" value="F:oxidoreductase activity, acting on the CH-OH group of donors, NAD or NADP as acceptor"/>
    <property type="evidence" value="ECO:0007669"/>
    <property type="project" value="InterPro"/>
</dbReference>
<name>A0A9W9V0C3_9EURO</name>
<dbReference type="Pfam" id="PF02826">
    <property type="entry name" value="2-Hacid_dh_C"/>
    <property type="match status" value="1"/>
</dbReference>
<dbReference type="GO" id="GO:0051287">
    <property type="term" value="F:NAD binding"/>
    <property type="evidence" value="ECO:0007669"/>
    <property type="project" value="InterPro"/>
</dbReference>
<dbReference type="Proteomes" id="UP001147782">
    <property type="component" value="Unassembled WGS sequence"/>
</dbReference>
<evidence type="ECO:0000313" key="7">
    <source>
        <dbReference type="EMBL" id="KAJ5364178.1"/>
    </source>
</evidence>
<keyword evidence="3" id="KW-0520">NAD</keyword>